<feature type="region of interest" description="Disordered" evidence="1">
    <location>
        <begin position="21"/>
        <end position="54"/>
    </location>
</feature>
<dbReference type="Ensembl" id="ENSSANT00000102010.1">
    <property type="protein sequence ID" value="ENSSANP00000096053.1"/>
    <property type="gene ID" value="ENSSANG00000047351.1"/>
</dbReference>
<sequence length="212" mass="23779">MELHTGEELEKDRTLAQAVQSLSDAKLESRRKDQSLRSLGKQLSQSQQENKQLQHDIASAENALTTAEMNKESLVSYMKSVEEHLQEMKDHVILSRRASSRNDFTLQLSRLSLIPSDLQRIMGNPETEACQVQTLTNHILQLSMQSSHITALKSELQDACLQERSGCIPVRAIPCLALNPNWLSVELMSTFILSSKIFSHTLDKILAKAIGL</sequence>
<evidence type="ECO:0000256" key="1">
    <source>
        <dbReference type="SAM" id="MobiDB-lite"/>
    </source>
</evidence>
<protein>
    <submittedName>
        <fullName evidence="2">Uncharacterized protein</fullName>
    </submittedName>
</protein>
<name>A0A671SIA6_9TELE</name>
<organism evidence="2 3">
    <name type="scientific">Sinocyclocheilus anshuiensis</name>
    <dbReference type="NCBI Taxonomy" id="1608454"/>
    <lineage>
        <taxon>Eukaryota</taxon>
        <taxon>Metazoa</taxon>
        <taxon>Chordata</taxon>
        <taxon>Craniata</taxon>
        <taxon>Vertebrata</taxon>
        <taxon>Euteleostomi</taxon>
        <taxon>Actinopterygii</taxon>
        <taxon>Neopterygii</taxon>
        <taxon>Teleostei</taxon>
        <taxon>Ostariophysi</taxon>
        <taxon>Cypriniformes</taxon>
        <taxon>Cyprinidae</taxon>
        <taxon>Cyprininae</taxon>
        <taxon>Sinocyclocheilus</taxon>
    </lineage>
</organism>
<evidence type="ECO:0000313" key="2">
    <source>
        <dbReference type="Ensembl" id="ENSSANP00000096053.1"/>
    </source>
</evidence>
<proteinExistence type="predicted"/>
<dbReference type="AlphaFoldDB" id="A0A671SIA6"/>
<dbReference type="InterPro" id="IPR038820">
    <property type="entry name" value="CCDC171"/>
</dbReference>
<reference evidence="2" key="2">
    <citation type="submission" date="2025-09" db="UniProtKB">
        <authorList>
            <consortium name="Ensembl"/>
        </authorList>
    </citation>
    <scope>IDENTIFICATION</scope>
</reference>
<reference evidence="2" key="1">
    <citation type="submission" date="2025-08" db="UniProtKB">
        <authorList>
            <consortium name="Ensembl"/>
        </authorList>
    </citation>
    <scope>IDENTIFICATION</scope>
</reference>
<dbReference type="PANTHER" id="PTHR47899:SF1">
    <property type="entry name" value="COILED-COIL DOMAIN-CONTAINING PROTEIN 171"/>
    <property type="match status" value="1"/>
</dbReference>
<evidence type="ECO:0000313" key="3">
    <source>
        <dbReference type="Proteomes" id="UP000472260"/>
    </source>
</evidence>
<accession>A0A671SIA6</accession>
<feature type="compositionally biased region" description="Polar residues" evidence="1">
    <location>
        <begin position="41"/>
        <end position="51"/>
    </location>
</feature>
<feature type="compositionally biased region" description="Basic and acidic residues" evidence="1">
    <location>
        <begin position="25"/>
        <end position="35"/>
    </location>
</feature>
<dbReference type="PANTHER" id="PTHR47899">
    <property type="entry name" value="COILED-COIL DOMAIN-CONTAINING PROTEIN 171"/>
    <property type="match status" value="1"/>
</dbReference>
<dbReference type="Proteomes" id="UP000472260">
    <property type="component" value="Unassembled WGS sequence"/>
</dbReference>
<keyword evidence="3" id="KW-1185">Reference proteome</keyword>